<feature type="compositionally biased region" description="Basic and acidic residues" evidence="9">
    <location>
        <begin position="101"/>
        <end position="115"/>
    </location>
</feature>
<evidence type="ECO:0000313" key="11">
    <source>
        <dbReference type="EMBL" id="WZH41926.1"/>
    </source>
</evidence>
<dbReference type="Gene3D" id="3.30.40.10">
    <property type="entry name" value="Zinc/RING finger domain, C3HC4 (zinc finger)"/>
    <property type="match status" value="1"/>
</dbReference>
<evidence type="ECO:0000313" key="12">
    <source>
        <dbReference type="Proteomes" id="UP001489902"/>
    </source>
</evidence>
<dbReference type="InterPro" id="IPR002867">
    <property type="entry name" value="IBR_dom"/>
</dbReference>
<dbReference type="PROSITE" id="PS00518">
    <property type="entry name" value="ZF_RING_1"/>
    <property type="match status" value="1"/>
</dbReference>
<evidence type="ECO:0000256" key="8">
    <source>
        <dbReference type="ARBA" id="ARBA00022833"/>
    </source>
</evidence>
<evidence type="ECO:0000256" key="5">
    <source>
        <dbReference type="ARBA" id="ARBA00022737"/>
    </source>
</evidence>
<dbReference type="EMBL" id="CP151260">
    <property type="protein sequence ID" value="WZH41926.1"/>
    <property type="molecule type" value="Genomic_DNA"/>
</dbReference>
<gene>
    <name evidence="11" type="ORF">QYS62_002887</name>
</gene>
<keyword evidence="5" id="KW-0677">Repeat</keyword>
<evidence type="ECO:0000256" key="3">
    <source>
        <dbReference type="ARBA" id="ARBA00022679"/>
    </source>
</evidence>
<evidence type="ECO:0000256" key="1">
    <source>
        <dbReference type="ARBA" id="ARBA00001798"/>
    </source>
</evidence>
<feature type="domain" description="RING-type" evidence="10">
    <location>
        <begin position="206"/>
        <end position="397"/>
    </location>
</feature>
<dbReference type="InterPro" id="IPR013083">
    <property type="entry name" value="Znf_RING/FYVE/PHD"/>
</dbReference>
<feature type="region of interest" description="Disordered" evidence="9">
    <location>
        <begin position="43"/>
        <end position="64"/>
    </location>
</feature>
<dbReference type="Pfam" id="PF01485">
    <property type="entry name" value="IBR"/>
    <property type="match status" value="1"/>
</dbReference>
<dbReference type="PANTHER" id="PTHR11685">
    <property type="entry name" value="RBR FAMILY RING FINGER AND IBR DOMAIN-CONTAINING"/>
    <property type="match status" value="1"/>
</dbReference>
<sequence length="452" mass="50179">MEAADYALALSIAQAVEADAALIAALLEEDEQRERDLNFARRLQQDPGARHTQHHTDNDARHEQLDDEDFETLRRFNIAALATGGVLPEVDDTTIVNDDVAGNRDDGSEIDDSLHSQDSTPGQDHDIGQNINHGEGPDAESESEQTPEEAPGTEPETDPLQEEESEELEDEEPPVDTEAEPEQVESPIGNPSILATTPSPPAPVPETTECISCSDELIKPELFESSCSHSICRTCLPNWIETSLRDESSFPLKCCGQIIPITLDNPLISEEQFDAYEARRVELQTPRRTYCSDTTCAAFIPLRSIEAGIARCLHCEKQTCVECKMERHAGVCIKSEEDQTREVFAMAEVAGWRQCAQCHHMVSLITGCNHISCLCGFQFCYVCGERWKTCRCPHFDEANLFNRADEFAAGRRRVAKNAVPPGRAIVCSHRRFIYAAMSNQDTDTADTLDTPR</sequence>
<evidence type="ECO:0000256" key="7">
    <source>
        <dbReference type="ARBA" id="ARBA00022786"/>
    </source>
</evidence>
<dbReference type="CDD" id="cd22584">
    <property type="entry name" value="Rcat_RBR_unk"/>
    <property type="match status" value="1"/>
</dbReference>
<feature type="compositionally biased region" description="Acidic residues" evidence="9">
    <location>
        <begin position="137"/>
        <end position="147"/>
    </location>
</feature>
<dbReference type="InterPro" id="IPR044066">
    <property type="entry name" value="TRIAD_supradom"/>
</dbReference>
<name>A0ABZ2WMI2_9HYPO</name>
<dbReference type="Proteomes" id="UP001489902">
    <property type="component" value="Chromosome 1"/>
</dbReference>
<evidence type="ECO:0000256" key="6">
    <source>
        <dbReference type="ARBA" id="ARBA00022771"/>
    </source>
</evidence>
<keyword evidence="12" id="KW-1185">Reference proteome</keyword>
<dbReference type="Gene3D" id="1.20.120.1750">
    <property type="match status" value="1"/>
</dbReference>
<comment type="catalytic activity">
    <reaction evidence="1">
        <text>[E2 ubiquitin-conjugating enzyme]-S-ubiquitinyl-L-cysteine + [acceptor protein]-L-lysine = [E2 ubiquitin-conjugating enzyme]-L-cysteine + [acceptor protein]-N(6)-ubiquitinyl-L-lysine.</text>
        <dbReference type="EC" id="2.3.2.31"/>
    </reaction>
</comment>
<feature type="region of interest" description="Disordered" evidence="9">
    <location>
        <begin position="97"/>
        <end position="207"/>
    </location>
</feature>
<evidence type="ECO:0000256" key="9">
    <source>
        <dbReference type="SAM" id="MobiDB-lite"/>
    </source>
</evidence>
<dbReference type="Pfam" id="PF26200">
    <property type="entry name" value="Rcat_RNF216"/>
    <property type="match status" value="1"/>
</dbReference>
<keyword evidence="6" id="KW-0863">Zinc-finger</keyword>
<accession>A0ABZ2WMI2</accession>
<reference evidence="11 12" key="1">
    <citation type="submission" date="2024-04" db="EMBL/GenBank/DDBJ databases">
        <title>Complete genome sequence of Fusarium acuminatum.</title>
        <authorList>
            <person name="Lan B."/>
        </authorList>
    </citation>
    <scope>NUCLEOTIDE SEQUENCE [LARGE SCALE GENOMIC DNA]</scope>
    <source>
        <strain evidence="11">1A</strain>
    </source>
</reference>
<keyword evidence="8" id="KW-0862">Zinc</keyword>
<dbReference type="InterPro" id="IPR031127">
    <property type="entry name" value="E3_UB_ligase_RBR"/>
</dbReference>
<dbReference type="SUPFAM" id="SSF57850">
    <property type="entry name" value="RING/U-box"/>
    <property type="match status" value="2"/>
</dbReference>
<feature type="compositionally biased region" description="Basic and acidic residues" evidence="9">
    <location>
        <begin position="54"/>
        <end position="64"/>
    </location>
</feature>
<evidence type="ECO:0000256" key="2">
    <source>
        <dbReference type="ARBA" id="ARBA00012251"/>
    </source>
</evidence>
<dbReference type="PROSITE" id="PS51873">
    <property type="entry name" value="TRIAD"/>
    <property type="match status" value="1"/>
</dbReference>
<keyword evidence="7" id="KW-0833">Ubl conjugation pathway</keyword>
<dbReference type="InterPro" id="IPR017907">
    <property type="entry name" value="Znf_RING_CS"/>
</dbReference>
<organism evidence="11 12">
    <name type="scientific">Fusarium acuminatum</name>
    <dbReference type="NCBI Taxonomy" id="5515"/>
    <lineage>
        <taxon>Eukaryota</taxon>
        <taxon>Fungi</taxon>
        <taxon>Dikarya</taxon>
        <taxon>Ascomycota</taxon>
        <taxon>Pezizomycotina</taxon>
        <taxon>Sordariomycetes</taxon>
        <taxon>Hypocreomycetidae</taxon>
        <taxon>Hypocreales</taxon>
        <taxon>Nectriaceae</taxon>
        <taxon>Fusarium</taxon>
        <taxon>Fusarium tricinctum species complex</taxon>
    </lineage>
</organism>
<feature type="compositionally biased region" description="Acidic residues" evidence="9">
    <location>
        <begin position="155"/>
        <end position="183"/>
    </location>
</feature>
<protein>
    <recommendedName>
        <fullName evidence="2">RBR-type E3 ubiquitin transferase</fullName>
        <ecNumber evidence="2">2.3.2.31</ecNumber>
    </recommendedName>
</protein>
<evidence type="ECO:0000256" key="4">
    <source>
        <dbReference type="ARBA" id="ARBA00022723"/>
    </source>
</evidence>
<keyword evidence="4" id="KW-0479">Metal-binding</keyword>
<dbReference type="CDD" id="cd20335">
    <property type="entry name" value="BRcat_RBR"/>
    <property type="match status" value="1"/>
</dbReference>
<keyword evidence="3" id="KW-0808">Transferase</keyword>
<proteinExistence type="predicted"/>
<dbReference type="EC" id="2.3.2.31" evidence="2"/>
<evidence type="ECO:0000259" key="10">
    <source>
        <dbReference type="PROSITE" id="PS51873"/>
    </source>
</evidence>